<dbReference type="RefSeq" id="WP_006299137.1">
    <property type="nucleotide sequence ID" value="NZ_AEGR01000093.1"/>
</dbReference>
<organism evidence="2 3">
    <name type="scientific">Hylemonella gracilis ATCC 19624</name>
    <dbReference type="NCBI Taxonomy" id="887062"/>
    <lineage>
        <taxon>Bacteria</taxon>
        <taxon>Pseudomonadati</taxon>
        <taxon>Pseudomonadota</taxon>
        <taxon>Betaproteobacteria</taxon>
        <taxon>Burkholderiales</taxon>
        <taxon>Comamonadaceae</taxon>
        <taxon>Hylemonella</taxon>
    </lineage>
</organism>
<keyword evidence="3" id="KW-1185">Reference proteome</keyword>
<dbReference type="eggNOG" id="COG2226">
    <property type="taxonomic scope" value="Bacteria"/>
</dbReference>
<sequence>MTQTIFVSSTFIDLEAHRRLVRDAIARLELTFKAMEFFGALPDTPKAECLRLVRASNIFVGIIGMRYGFIDPDDGKSMTQLEYEEAQAIRLPTLMYLIDEEHHPVLPKFVDTGAGAEKLLAFKGQLKKAHVVNAFSSPEDLAAKVTQDVVRLVGAMDKAPGAQVLPQLAATATRMHRLTPPRFAFLKGKVAGACTQDVPDSVLHESLGFLLGGDNMAAAFTLSRGTPMSLDDAIDSLMRIEKILMELVKDAQAAREDDTPDDHIAQAD</sequence>
<gene>
    <name evidence="2" type="ORF">HGR_15069</name>
</gene>
<evidence type="ECO:0000313" key="2">
    <source>
        <dbReference type="EMBL" id="EGI75812.1"/>
    </source>
</evidence>
<evidence type="ECO:0000313" key="3">
    <source>
        <dbReference type="Proteomes" id="UP000016368"/>
    </source>
</evidence>
<accession>F3KX25</accession>
<dbReference type="STRING" id="887062.HGR_15069"/>
<dbReference type="AlphaFoldDB" id="F3KX25"/>
<evidence type="ECO:0000259" key="1">
    <source>
        <dbReference type="Pfam" id="PF13271"/>
    </source>
</evidence>
<dbReference type="OrthoDB" id="72299at2"/>
<dbReference type="InterPro" id="IPR025139">
    <property type="entry name" value="DUF4062"/>
</dbReference>
<dbReference type="Proteomes" id="UP000016368">
    <property type="component" value="Unassembled WGS sequence"/>
</dbReference>
<reference evidence="2 3" key="1">
    <citation type="journal article" date="2011" name="EMBO J.">
        <title>Structural diversity of bacterial flagellar motors.</title>
        <authorList>
            <person name="Chen S."/>
            <person name="Beeby M."/>
            <person name="Murphy G.E."/>
            <person name="Leadbetter J.R."/>
            <person name="Hendrixson D.R."/>
            <person name="Briegel A."/>
            <person name="Li Z."/>
            <person name="Shi J."/>
            <person name="Tocheva E.I."/>
            <person name="Muller A."/>
            <person name="Dobro M.J."/>
            <person name="Jensen G.J."/>
        </authorList>
    </citation>
    <scope>NUCLEOTIDE SEQUENCE [LARGE SCALE GENOMIC DNA]</scope>
    <source>
        <strain evidence="2 3">ATCC 19624</strain>
    </source>
</reference>
<protein>
    <recommendedName>
        <fullName evidence="1">DUF4062 domain-containing protein</fullName>
    </recommendedName>
</protein>
<comment type="caution">
    <text evidence="2">The sequence shown here is derived from an EMBL/GenBank/DDBJ whole genome shotgun (WGS) entry which is preliminary data.</text>
</comment>
<proteinExistence type="predicted"/>
<dbReference type="EMBL" id="AEGR01000093">
    <property type="protein sequence ID" value="EGI75812.1"/>
    <property type="molecule type" value="Genomic_DNA"/>
</dbReference>
<dbReference type="Pfam" id="PF13271">
    <property type="entry name" value="DUF4062"/>
    <property type="match status" value="1"/>
</dbReference>
<feature type="domain" description="DUF4062" evidence="1">
    <location>
        <begin position="5"/>
        <end position="86"/>
    </location>
</feature>
<name>F3KX25_9BURK</name>